<reference evidence="2" key="1">
    <citation type="journal article" date="1999" name="J. Cancer Res. Clin. Oncol.">
        <title>Genomic studies of the Lucke tumor herpesvirus (RaHV-1).</title>
        <authorList>
            <person name="Davison A.J."/>
            <person name="Sauerbier W."/>
            <person name="Dolan A."/>
            <person name="Addison C."/>
            <person name="McKinnell R.G."/>
        </authorList>
    </citation>
    <scope>NUCLEOTIDE SEQUENCE [LARGE SCALE GENOMIC DNA]</scope>
    <source>
        <strain evidence="2">McKinnell</strain>
    </source>
</reference>
<evidence type="ECO:0000313" key="1">
    <source>
        <dbReference type="EMBL" id="ABG25782.1"/>
    </source>
</evidence>
<proteinExistence type="predicted"/>
<organism evidence="2">
    <name type="scientific">Ranid herpesvirus 1</name>
    <name type="common">Lucke tumor herpesvirus</name>
    <dbReference type="NCBI Taxonomy" id="85655"/>
    <lineage>
        <taxon>Viruses</taxon>
        <taxon>Duplodnaviria</taxon>
        <taxon>Heunggongvirae</taxon>
        <taxon>Peploviricota</taxon>
        <taxon>Herviviricetes</taxon>
        <taxon>Herpesvirales</taxon>
        <taxon>Alloherpesviridae</taxon>
        <taxon>Batravirus</taxon>
        <taxon>Batravirus ranidallo1</taxon>
    </lineage>
</organism>
<dbReference type="GeneID" id="5141251"/>
<dbReference type="Proteomes" id="UP000011238">
    <property type="component" value="Segment"/>
</dbReference>
<protein>
    <submittedName>
        <fullName evidence="1">ORF55</fullName>
    </submittedName>
</protein>
<evidence type="ECO:0000313" key="2">
    <source>
        <dbReference type="Proteomes" id="UP000011238"/>
    </source>
</evidence>
<accession>Q14VQ3</accession>
<dbReference type="RefSeq" id="YP_656710.1">
    <property type="nucleotide sequence ID" value="NC_008211.1"/>
</dbReference>
<dbReference type="EMBL" id="DQ665917">
    <property type="protein sequence ID" value="ABG25782.1"/>
    <property type="molecule type" value="Genomic_DNA"/>
</dbReference>
<keyword evidence="2" id="KW-1185">Reference proteome</keyword>
<sequence length="258" mass="29177">MSKPLWDALIYAAGAVPRLLFEHPDTETLLAAAREDAKYVRAVETLQCSLTELHAAARGMDREDASAAELNCAELNRKAYESEVEVWRMLTQYHASTCKAQRNRLIREAKIELMREQKFRNMYEAALKHVRIQQNLRQNREYFANSLMTRINVFSHSQLMSAAEDGEYAEEVRRFLNQETRSLRTMGTCERNLEVVSRVAAYHAGSGVDTSILTEGCREQDPASLDEELAARADTLRCAPATPRPAARAARIQTLVGE</sequence>
<reference evidence="1 2" key="2">
    <citation type="journal article" date="2006" name="J. Gen. Virol.">
        <title>Genome sequences of two frog herpesviruses.</title>
        <authorList>
            <person name="Davison A.J."/>
            <person name="Cunningham C."/>
            <person name="Sauerbier W."/>
            <person name="McKinnell R.G."/>
        </authorList>
    </citation>
    <scope>NUCLEOTIDE SEQUENCE [LARGE SCALE GENOMIC DNA]</scope>
    <source>
        <strain evidence="1 2">McKinnell</strain>
    </source>
</reference>
<name>Q14VQ3_9VIRU</name>
<dbReference type="KEGG" id="vg:5141251"/>